<proteinExistence type="predicted"/>
<keyword evidence="2" id="KW-1185">Reference proteome</keyword>
<name>A0A0B7FEB6_THACB</name>
<gene>
    <name evidence="1" type="ORF">RSOLAG1IB_01958</name>
</gene>
<evidence type="ECO:0000313" key="1">
    <source>
        <dbReference type="EMBL" id="CEL55945.1"/>
    </source>
</evidence>
<protein>
    <submittedName>
        <fullName evidence="1">Uncharacterized protein</fullName>
    </submittedName>
</protein>
<reference evidence="1 2" key="1">
    <citation type="submission" date="2014-11" db="EMBL/GenBank/DDBJ databases">
        <authorList>
            <person name="Wibberg Daniel"/>
        </authorList>
    </citation>
    <scope>NUCLEOTIDE SEQUENCE [LARGE SCALE GENOMIC DNA]</scope>
    <source>
        <strain evidence="1">Rhizoctonia solani AG1-IB 7/3/14</strain>
    </source>
</reference>
<organism evidence="1 2">
    <name type="scientific">Thanatephorus cucumeris (strain AG1-IB / isolate 7/3/14)</name>
    <name type="common">Lettuce bottom rot fungus</name>
    <name type="synonym">Rhizoctonia solani</name>
    <dbReference type="NCBI Taxonomy" id="1108050"/>
    <lineage>
        <taxon>Eukaryota</taxon>
        <taxon>Fungi</taxon>
        <taxon>Dikarya</taxon>
        <taxon>Basidiomycota</taxon>
        <taxon>Agaricomycotina</taxon>
        <taxon>Agaricomycetes</taxon>
        <taxon>Cantharellales</taxon>
        <taxon>Ceratobasidiaceae</taxon>
        <taxon>Rhizoctonia</taxon>
        <taxon>Rhizoctonia solani AG-1</taxon>
    </lineage>
</organism>
<sequence>MSKGGETLPKYESATVTINMETQEEHKFTGKDTFESRWLWMESGGDYEAYDKQWMVWVHSPSGSGPPTH</sequence>
<dbReference type="Proteomes" id="UP000059188">
    <property type="component" value="Unassembled WGS sequence"/>
</dbReference>
<dbReference type="EMBL" id="LN679101">
    <property type="protein sequence ID" value="CEL55945.1"/>
    <property type="molecule type" value="Genomic_DNA"/>
</dbReference>
<evidence type="ECO:0000313" key="2">
    <source>
        <dbReference type="Proteomes" id="UP000059188"/>
    </source>
</evidence>
<dbReference type="AlphaFoldDB" id="A0A0B7FEB6"/>
<accession>A0A0B7FEB6</accession>